<comment type="catalytic activity">
    <reaction evidence="11">
        <text>K(+)(in) = K(+)(out)</text>
        <dbReference type="Rhea" id="RHEA:29463"/>
        <dbReference type="ChEBI" id="CHEBI:29103"/>
    </reaction>
</comment>
<feature type="compositionally biased region" description="Basic residues" evidence="12">
    <location>
        <begin position="1089"/>
        <end position="1105"/>
    </location>
</feature>
<keyword evidence="2" id="KW-0813">Transport</keyword>
<dbReference type="Pfam" id="PF22614">
    <property type="entry name" value="Slo-like_RCK"/>
    <property type="match status" value="2"/>
</dbReference>
<keyword evidence="3" id="KW-0633">Potassium transport</keyword>
<dbReference type="Pfam" id="PF03493">
    <property type="entry name" value="BK_channel_a"/>
    <property type="match status" value="1"/>
</dbReference>
<dbReference type="Gene3D" id="1.10.287.70">
    <property type="match status" value="1"/>
</dbReference>
<evidence type="ECO:0000256" key="13">
    <source>
        <dbReference type="SAM" id="Phobius"/>
    </source>
</evidence>
<dbReference type="InterPro" id="IPR047871">
    <property type="entry name" value="K_chnl_Slo-like"/>
</dbReference>
<evidence type="ECO:0000313" key="15">
    <source>
        <dbReference type="EMBL" id="CAG08134.1"/>
    </source>
</evidence>
<evidence type="ECO:0000256" key="7">
    <source>
        <dbReference type="ARBA" id="ARBA00022989"/>
    </source>
</evidence>
<keyword evidence="4 13" id="KW-0812">Transmembrane</keyword>
<evidence type="ECO:0000256" key="1">
    <source>
        <dbReference type="ARBA" id="ARBA00004651"/>
    </source>
</evidence>
<comment type="caution">
    <text evidence="15">The sequence shown here is derived from an EMBL/GenBank/DDBJ whole genome shotgun (WGS) entry which is preliminary data.</text>
</comment>
<feature type="region of interest" description="Disordered" evidence="12">
    <location>
        <begin position="1234"/>
        <end position="1260"/>
    </location>
</feature>
<keyword evidence="5" id="KW-0631">Potassium channel</keyword>
<evidence type="ECO:0000259" key="14">
    <source>
        <dbReference type="PROSITE" id="PS51201"/>
    </source>
</evidence>
<proteinExistence type="predicted"/>
<dbReference type="AlphaFoldDB" id="Q4RTZ8"/>
<reference evidence="15" key="2">
    <citation type="submission" date="2004-02" db="EMBL/GenBank/DDBJ databases">
        <authorList>
            <consortium name="Genoscope"/>
            <consortium name="Whitehead Institute Centre for Genome Research"/>
        </authorList>
    </citation>
    <scope>NUCLEOTIDE SEQUENCE</scope>
</reference>
<dbReference type="PANTHER" id="PTHR10027">
    <property type="entry name" value="CALCIUM-ACTIVATED POTASSIUM CHANNEL ALPHA CHAIN"/>
    <property type="match status" value="1"/>
</dbReference>
<keyword evidence="7 13" id="KW-1133">Transmembrane helix</keyword>
<dbReference type="OrthoDB" id="257992at2759"/>
<evidence type="ECO:0000256" key="5">
    <source>
        <dbReference type="ARBA" id="ARBA00022826"/>
    </source>
</evidence>
<dbReference type="GO" id="GO:0005228">
    <property type="term" value="F:intracellular sodium-activated potassium channel activity"/>
    <property type="evidence" value="ECO:0007669"/>
    <property type="project" value="TreeGrafter"/>
</dbReference>
<dbReference type="Gene3D" id="3.40.50.720">
    <property type="entry name" value="NAD(P)-binding Rossmann-like Domain"/>
    <property type="match status" value="1"/>
</dbReference>
<keyword evidence="6" id="KW-0630">Potassium</keyword>
<dbReference type="FunFam" id="3.40.50.720:FF:000034">
    <property type="entry name" value="Potassium channel subfamily T member 1"/>
    <property type="match status" value="1"/>
</dbReference>
<dbReference type="SUPFAM" id="SSF51735">
    <property type="entry name" value="NAD(P)-binding Rossmann-fold domains"/>
    <property type="match status" value="1"/>
</dbReference>
<feature type="transmembrane region" description="Helical" evidence="13">
    <location>
        <begin position="147"/>
        <end position="167"/>
    </location>
</feature>
<evidence type="ECO:0000256" key="11">
    <source>
        <dbReference type="ARBA" id="ARBA00034430"/>
    </source>
</evidence>
<feature type="region of interest" description="Disordered" evidence="12">
    <location>
        <begin position="643"/>
        <end position="668"/>
    </location>
</feature>
<name>Q4RTZ8_TETNG</name>
<dbReference type="PANTHER" id="PTHR10027:SF14">
    <property type="entry name" value="POTASSIUM CHANNEL SUBFAMILY T MEMBER 1"/>
    <property type="match status" value="1"/>
</dbReference>
<feature type="compositionally biased region" description="Basic and acidic residues" evidence="12">
    <location>
        <begin position="1246"/>
        <end position="1260"/>
    </location>
</feature>
<feature type="transmembrane region" description="Helical" evidence="13">
    <location>
        <begin position="188"/>
        <end position="208"/>
    </location>
</feature>
<evidence type="ECO:0000256" key="8">
    <source>
        <dbReference type="ARBA" id="ARBA00023065"/>
    </source>
</evidence>
<evidence type="ECO:0000256" key="10">
    <source>
        <dbReference type="ARBA" id="ARBA00023303"/>
    </source>
</evidence>
<dbReference type="EMBL" id="CAAE01014996">
    <property type="protein sequence ID" value="CAG08134.1"/>
    <property type="molecule type" value="Genomic_DNA"/>
</dbReference>
<evidence type="ECO:0000256" key="12">
    <source>
        <dbReference type="SAM" id="MobiDB-lite"/>
    </source>
</evidence>
<feature type="compositionally biased region" description="Basic and acidic residues" evidence="12">
    <location>
        <begin position="1058"/>
        <end position="1074"/>
    </location>
</feature>
<sequence length="1260" mass="143636">EEYSMDSTNAQVQVEFYVNENTFKERLKLFFIKNQRSSLRIRLFNFSLKILTCALYILRVSLDNPNFNASPWAWELIFWVNRSDPLWAIQVTVALIGFLETMLITYLSYKGNIWEQMFQISFILEMINTVPFIITVSGDAITQVKRTIAITIFLYNNLGTIFQNVLFQYLKNTHLTAFLLPSPLFLKIFWHPLKNIFVPVFLNCWLAKGALENMINDFHRAIQRTHSAMFNQVFILICTLLCLVFTGACGIQHLERAGKQLSLFDSFYFCIVTFSTVGYGDVTPQIWPSQLLVVILICVALVVLPLQFEELAYLWMESQKLGGNYSRHRAQTEKHVVLCVSSLKIDLLMDFLNEFYAHPRLQDYYVVILCPTEMDIQVRRILQIPLWSQRVIYLQGSALKDQDLMRAKMDDAEACFILSSRNEVDRTAADHQTILRAWAAKDFAPNCPLYVQILKPENKFHVKFAGKLFLLLDHVVCEEEFKYAMLALNCVCPATSTLVTLLVHTSRGQEGQMSPEQWQRTYGRCSGNEVYHIRLCDSKFFGEYDGKSFTYASFHAHKKYGVCLIGVKREDNKSILLNPGPRHIMAATDTCYYINITKEENSAFIFKQEEKHNKGLPITGLYDAPSRLPVHSIIASMGTVAIDLQNPDPPEEPGKLALPTENGAGSRRPSIAPVLEIADSSAILPCELLSDQSEDEANQSDEEGSVGSDFVKGYPPNSPYIGSSPTLCHLLPQKAPFCCLRLDKGCTHNSFEDAKAYGFKNKLIIVSAETAGNGLYNFIVPLRAYYRPRKELNPIVLLLDYPPDNHFLEAICCFPMVYFMTGTIDNLDNLLQCGIIYADNLVVVDKESTMSAEEDYMADAKTIVNVQTMFRCVPGPELWDRSRQRLFAETWRRLFPSLSIITELTHPSNMRFMQFRAKDCYSLALSKLEKVSLWTGNPLTCLHHFNDYFHFPFQIERDKGSNLAFMFRLPFAAGRVFSISMLDTLLYQVRLARERLDSCGVCVVVFLIQVSSPQSFVKDYMIAIVRLLLGLDTTPGSGYLCACKDSYSQSQLSVNAEHGAEHRERGESWKEKTAHRNSTGSDQSEHPLLRKKSMQWARRLSRKSAKPSSRAERISQQRLNLYRRSERQELSELVKNRMKHLGLPTVGYEDVSNLTASDVMNRVNLGYLQGNVCAVCFLTHTNVTLAVSPLLPDEMNDHQNTLSYVLINPPPDTMLELNDIVYIIRSDPLAHMPEDSNVGQARLSKNKQDFGTEMRDETHL</sequence>
<feature type="transmembrane region" description="Helical" evidence="13">
    <location>
        <begin position="87"/>
        <end position="109"/>
    </location>
</feature>
<feature type="transmembrane region" description="Helical" evidence="13">
    <location>
        <begin position="286"/>
        <end position="306"/>
    </location>
</feature>
<dbReference type="Pfam" id="PF07885">
    <property type="entry name" value="Ion_trans_2"/>
    <property type="match status" value="1"/>
</dbReference>
<evidence type="ECO:0000256" key="6">
    <source>
        <dbReference type="ARBA" id="ARBA00022958"/>
    </source>
</evidence>
<evidence type="ECO:0000256" key="4">
    <source>
        <dbReference type="ARBA" id="ARBA00022692"/>
    </source>
</evidence>
<keyword evidence="8" id="KW-0406">Ion transport</keyword>
<dbReference type="KEGG" id="tng:GSTEN00029017G001"/>
<dbReference type="GO" id="GO:0005886">
    <property type="term" value="C:plasma membrane"/>
    <property type="evidence" value="ECO:0007669"/>
    <property type="project" value="UniProtKB-SubCell"/>
</dbReference>
<evidence type="ECO:0000256" key="2">
    <source>
        <dbReference type="ARBA" id="ARBA00022448"/>
    </source>
</evidence>
<dbReference type="GO" id="GO:0015271">
    <property type="term" value="F:outward rectifier potassium channel activity"/>
    <property type="evidence" value="ECO:0007669"/>
    <property type="project" value="TreeGrafter"/>
</dbReference>
<organism evidence="15">
    <name type="scientific">Tetraodon nigroviridis</name>
    <name type="common">Spotted green pufferfish</name>
    <name type="synonym">Chelonodon nigroviridis</name>
    <dbReference type="NCBI Taxonomy" id="99883"/>
    <lineage>
        <taxon>Eukaryota</taxon>
        <taxon>Metazoa</taxon>
        <taxon>Chordata</taxon>
        <taxon>Craniata</taxon>
        <taxon>Vertebrata</taxon>
        <taxon>Euteleostomi</taxon>
        <taxon>Actinopterygii</taxon>
        <taxon>Neopterygii</taxon>
        <taxon>Teleostei</taxon>
        <taxon>Neoteleostei</taxon>
        <taxon>Acanthomorphata</taxon>
        <taxon>Eupercaria</taxon>
        <taxon>Tetraodontiformes</taxon>
        <taxon>Tetradontoidea</taxon>
        <taxon>Tetraodontidae</taxon>
        <taxon>Tetraodon</taxon>
    </lineage>
</organism>
<reference evidence="15" key="1">
    <citation type="journal article" date="2004" name="Nature">
        <title>Genome duplication in the teleost fish Tetraodon nigroviridis reveals the early vertebrate proto-karyotype.</title>
        <authorList>
            <person name="Jaillon O."/>
            <person name="Aury J.-M."/>
            <person name="Brunet F."/>
            <person name="Petit J.-L."/>
            <person name="Stange-Thomann N."/>
            <person name="Mauceli E."/>
            <person name="Bouneau L."/>
            <person name="Fischer C."/>
            <person name="Ozouf-Costaz C."/>
            <person name="Bernot A."/>
            <person name="Nicaud S."/>
            <person name="Jaffe D."/>
            <person name="Fisher S."/>
            <person name="Lutfalla G."/>
            <person name="Dossat C."/>
            <person name="Segurens B."/>
            <person name="Dasilva C."/>
            <person name="Salanoubat M."/>
            <person name="Levy M."/>
            <person name="Boudet N."/>
            <person name="Castellano S."/>
            <person name="Anthouard V."/>
            <person name="Jubin C."/>
            <person name="Castelli V."/>
            <person name="Katinka M."/>
            <person name="Vacherie B."/>
            <person name="Biemont C."/>
            <person name="Skalli Z."/>
            <person name="Cattolico L."/>
            <person name="Poulain J."/>
            <person name="De Berardinis V."/>
            <person name="Cruaud C."/>
            <person name="Duprat S."/>
            <person name="Brottier P."/>
            <person name="Coutanceau J.-P."/>
            <person name="Gouzy J."/>
            <person name="Parra G."/>
            <person name="Lardier G."/>
            <person name="Chapple C."/>
            <person name="McKernan K.J."/>
            <person name="McEwan P."/>
            <person name="Bosak S."/>
            <person name="Kellis M."/>
            <person name="Volff J.-N."/>
            <person name="Guigo R."/>
            <person name="Zody M.C."/>
            <person name="Mesirov J."/>
            <person name="Lindblad-Toh K."/>
            <person name="Birren B."/>
            <person name="Nusbaum C."/>
            <person name="Kahn D."/>
            <person name="Robinson-Rechavi M."/>
            <person name="Laudet V."/>
            <person name="Schachter V."/>
            <person name="Quetier F."/>
            <person name="Saurin W."/>
            <person name="Scarpelli C."/>
            <person name="Wincker P."/>
            <person name="Lander E.S."/>
            <person name="Weissenbach J."/>
            <person name="Roest Crollius H."/>
        </authorList>
    </citation>
    <scope>NUCLEOTIDE SEQUENCE [LARGE SCALE GENOMIC DNA]</scope>
</reference>
<dbReference type="PROSITE" id="PS51201">
    <property type="entry name" value="RCK_N"/>
    <property type="match status" value="1"/>
</dbReference>
<feature type="transmembrane region" description="Helical" evidence="13">
    <location>
        <begin position="43"/>
        <end position="62"/>
    </location>
</feature>
<dbReference type="InterPro" id="IPR003148">
    <property type="entry name" value="RCK_N"/>
</dbReference>
<accession>Q4RTZ8</accession>
<feature type="domain" description="RCK N-terminal" evidence="14">
    <location>
        <begin position="333"/>
        <end position="476"/>
    </location>
</feature>
<dbReference type="InterPro" id="IPR036291">
    <property type="entry name" value="NAD(P)-bd_dom_sf"/>
</dbReference>
<gene>
    <name evidence="15" type="ORF">GSTENG00029017001</name>
</gene>
<feature type="non-terminal residue" evidence="15">
    <location>
        <position position="1260"/>
    </location>
</feature>
<dbReference type="InterPro" id="IPR013099">
    <property type="entry name" value="K_chnl_dom"/>
</dbReference>
<feature type="transmembrane region" description="Helical" evidence="13">
    <location>
        <begin position="228"/>
        <end position="251"/>
    </location>
</feature>
<dbReference type="InterPro" id="IPR003929">
    <property type="entry name" value="K_chnl_BK_asu"/>
</dbReference>
<dbReference type="FunFam" id="1.10.287.70:FF:000095">
    <property type="entry name" value="Potassium sodium-activated channel subfamily T member 2"/>
    <property type="match status" value="1"/>
</dbReference>
<feature type="transmembrane region" description="Helical" evidence="13">
    <location>
        <begin position="263"/>
        <end position="280"/>
    </location>
</feature>
<evidence type="ECO:0000256" key="9">
    <source>
        <dbReference type="ARBA" id="ARBA00023136"/>
    </source>
</evidence>
<dbReference type="FunFam" id="3.40.50.720:FF:000011">
    <property type="entry name" value="Potassium channel subfamily T member 1"/>
    <property type="match status" value="1"/>
</dbReference>
<keyword evidence="9 13" id="KW-0472">Membrane</keyword>
<protein>
    <submittedName>
        <fullName evidence="15">(spotted green pufferfish) hypothetical protein</fullName>
    </submittedName>
</protein>
<feature type="non-terminal residue" evidence="15">
    <location>
        <position position="1"/>
    </location>
</feature>
<feature type="region of interest" description="Disordered" evidence="12">
    <location>
        <begin position="1054"/>
        <end position="1120"/>
    </location>
</feature>
<keyword evidence="10" id="KW-0407">Ion channel</keyword>
<comment type="subcellular location">
    <subcellularLocation>
        <location evidence="1">Cell membrane</location>
        <topology evidence="1">Multi-pass membrane protein</topology>
    </subcellularLocation>
</comment>
<dbReference type="SUPFAM" id="SSF81324">
    <property type="entry name" value="Voltage-gated potassium channels"/>
    <property type="match status" value="1"/>
</dbReference>
<evidence type="ECO:0000256" key="3">
    <source>
        <dbReference type="ARBA" id="ARBA00022538"/>
    </source>
</evidence>